<evidence type="ECO:0000256" key="1">
    <source>
        <dbReference type="SAM" id="Phobius"/>
    </source>
</evidence>
<sequence>MNTSLNLILLLITQTLAQSYESSDFKHLQETLDNFITNVCFVLFLLSSIIIGLVICICIIFKKIHNLAKLKVNALVPNDDEQCDNLEEIKAVQRVRPTVEVKKSALVPTRKVQNIESNVYDTPLPQNNPYEEILSVHLKNFNMKREANPGVSNNFKVPLFK</sequence>
<gene>
    <name evidence="3" type="ORF">CHIRRI_LOCUS14702</name>
</gene>
<keyword evidence="1" id="KW-0812">Transmembrane</keyword>
<keyword evidence="4" id="KW-1185">Reference proteome</keyword>
<dbReference type="EMBL" id="OU895880">
    <property type="protein sequence ID" value="CAG9811895.1"/>
    <property type="molecule type" value="Genomic_DNA"/>
</dbReference>
<feature type="chain" id="PRO_5040262959" evidence="2">
    <location>
        <begin position="18"/>
        <end position="161"/>
    </location>
</feature>
<dbReference type="Proteomes" id="UP001153620">
    <property type="component" value="Chromosome 4"/>
</dbReference>
<keyword evidence="1" id="KW-0472">Membrane</keyword>
<organism evidence="3 4">
    <name type="scientific">Chironomus riparius</name>
    <dbReference type="NCBI Taxonomy" id="315576"/>
    <lineage>
        <taxon>Eukaryota</taxon>
        <taxon>Metazoa</taxon>
        <taxon>Ecdysozoa</taxon>
        <taxon>Arthropoda</taxon>
        <taxon>Hexapoda</taxon>
        <taxon>Insecta</taxon>
        <taxon>Pterygota</taxon>
        <taxon>Neoptera</taxon>
        <taxon>Endopterygota</taxon>
        <taxon>Diptera</taxon>
        <taxon>Nematocera</taxon>
        <taxon>Chironomoidea</taxon>
        <taxon>Chironomidae</taxon>
        <taxon>Chironominae</taxon>
        <taxon>Chironomus</taxon>
    </lineage>
</organism>
<dbReference type="AlphaFoldDB" id="A0A9N9S7S0"/>
<keyword evidence="1" id="KW-1133">Transmembrane helix</keyword>
<evidence type="ECO:0000256" key="2">
    <source>
        <dbReference type="SAM" id="SignalP"/>
    </source>
</evidence>
<feature type="transmembrane region" description="Helical" evidence="1">
    <location>
        <begin position="41"/>
        <end position="61"/>
    </location>
</feature>
<evidence type="ECO:0000313" key="4">
    <source>
        <dbReference type="Proteomes" id="UP001153620"/>
    </source>
</evidence>
<protein>
    <submittedName>
        <fullName evidence="3">Uncharacterized protein</fullName>
    </submittedName>
</protein>
<accession>A0A9N9S7S0</accession>
<keyword evidence="2" id="KW-0732">Signal</keyword>
<name>A0A9N9S7S0_9DIPT</name>
<evidence type="ECO:0000313" key="3">
    <source>
        <dbReference type="EMBL" id="CAG9811895.1"/>
    </source>
</evidence>
<proteinExistence type="predicted"/>
<reference evidence="3" key="2">
    <citation type="submission" date="2022-10" db="EMBL/GenBank/DDBJ databases">
        <authorList>
            <consortium name="ENA_rothamsted_submissions"/>
            <consortium name="culmorum"/>
            <person name="King R."/>
        </authorList>
    </citation>
    <scope>NUCLEOTIDE SEQUENCE</scope>
</reference>
<feature type="signal peptide" evidence="2">
    <location>
        <begin position="1"/>
        <end position="17"/>
    </location>
</feature>
<reference evidence="3" key="1">
    <citation type="submission" date="2022-01" db="EMBL/GenBank/DDBJ databases">
        <authorList>
            <person name="King R."/>
        </authorList>
    </citation>
    <scope>NUCLEOTIDE SEQUENCE</scope>
</reference>